<organism evidence="1 2">
    <name type="scientific">Calothrix parasitica NIES-267</name>
    <dbReference type="NCBI Taxonomy" id="1973488"/>
    <lineage>
        <taxon>Bacteria</taxon>
        <taxon>Bacillati</taxon>
        <taxon>Cyanobacteriota</taxon>
        <taxon>Cyanophyceae</taxon>
        <taxon>Nostocales</taxon>
        <taxon>Calotrichaceae</taxon>
        <taxon>Calothrix</taxon>
    </lineage>
</organism>
<dbReference type="Proteomes" id="UP000218418">
    <property type="component" value="Chromosome"/>
</dbReference>
<protein>
    <submittedName>
        <fullName evidence="1">Uncharacterized protein</fullName>
    </submittedName>
</protein>
<evidence type="ECO:0000313" key="2">
    <source>
        <dbReference type="Proteomes" id="UP000218418"/>
    </source>
</evidence>
<dbReference type="EMBL" id="AP018227">
    <property type="protein sequence ID" value="BAY82265.1"/>
    <property type="molecule type" value="Genomic_DNA"/>
</dbReference>
<dbReference type="AlphaFoldDB" id="A0A1Z4LM24"/>
<evidence type="ECO:0000313" key="1">
    <source>
        <dbReference type="EMBL" id="BAY82265.1"/>
    </source>
</evidence>
<accession>A0A1Z4LM24</accession>
<reference evidence="1 2" key="1">
    <citation type="submission" date="2017-06" db="EMBL/GenBank/DDBJ databases">
        <title>Genome sequencing of cyanobaciteial culture collection at National Institute for Environmental Studies (NIES).</title>
        <authorList>
            <person name="Hirose Y."/>
            <person name="Shimura Y."/>
            <person name="Fujisawa T."/>
            <person name="Nakamura Y."/>
            <person name="Kawachi M."/>
        </authorList>
    </citation>
    <scope>NUCLEOTIDE SEQUENCE [LARGE SCALE GENOMIC DNA]</scope>
    <source>
        <strain evidence="1 2">NIES-267</strain>
    </source>
</reference>
<keyword evidence="2" id="KW-1185">Reference proteome</keyword>
<sequence length="50" mass="5715">MIHLTLRITKIRIKINDYARTIATPSIVNYLGVAIIKIVQKLFFLTATVE</sequence>
<gene>
    <name evidence="1" type="ORF">NIES267_17440</name>
</gene>
<proteinExistence type="predicted"/>
<name>A0A1Z4LM24_9CYAN</name>